<feature type="region of interest" description="Disordered" evidence="1">
    <location>
        <begin position="169"/>
        <end position="205"/>
    </location>
</feature>
<dbReference type="Proteomes" id="UP000504636">
    <property type="component" value="Unplaced"/>
</dbReference>
<dbReference type="RefSeq" id="XP_033578958.1">
    <property type="nucleotide sequence ID" value="XM_033714042.1"/>
</dbReference>
<accession>A0A6A6YVH6</accession>
<evidence type="ECO:0000256" key="1">
    <source>
        <dbReference type="SAM" id="MobiDB-lite"/>
    </source>
</evidence>
<dbReference type="AlphaFoldDB" id="A0A6A6YVH6"/>
<evidence type="ECO:0000313" key="3">
    <source>
        <dbReference type="Proteomes" id="UP000504636"/>
    </source>
</evidence>
<dbReference type="EMBL" id="MU003698">
    <property type="protein sequence ID" value="KAF2811994.1"/>
    <property type="molecule type" value="Genomic_DNA"/>
</dbReference>
<evidence type="ECO:0000313" key="2">
    <source>
        <dbReference type="EMBL" id="KAF2811994.1"/>
    </source>
</evidence>
<organism evidence="2">
    <name type="scientific">Mytilinidion resinicola</name>
    <dbReference type="NCBI Taxonomy" id="574789"/>
    <lineage>
        <taxon>Eukaryota</taxon>
        <taxon>Fungi</taxon>
        <taxon>Dikarya</taxon>
        <taxon>Ascomycota</taxon>
        <taxon>Pezizomycotina</taxon>
        <taxon>Dothideomycetes</taxon>
        <taxon>Pleosporomycetidae</taxon>
        <taxon>Mytilinidiales</taxon>
        <taxon>Mytilinidiaceae</taxon>
        <taxon>Mytilinidion</taxon>
    </lineage>
</organism>
<keyword evidence="3" id="KW-1185">Reference proteome</keyword>
<reference evidence="2 4" key="1">
    <citation type="journal article" date="2020" name="Stud. Mycol.">
        <title>101 Dothideomycetes genomes: a test case for predicting lifestyles and emergence of pathogens.</title>
        <authorList>
            <person name="Haridas S."/>
            <person name="Albert R."/>
            <person name="Binder M."/>
            <person name="Bloem J."/>
            <person name="Labutti K."/>
            <person name="Salamov A."/>
            <person name="Andreopoulos B."/>
            <person name="Baker S."/>
            <person name="Barry K."/>
            <person name="Bills G."/>
            <person name="Bluhm B."/>
            <person name="Cannon C."/>
            <person name="Castanera R."/>
            <person name="Culley D."/>
            <person name="Daum C."/>
            <person name="Ezra D."/>
            <person name="Gonzalez J."/>
            <person name="Henrissat B."/>
            <person name="Kuo A."/>
            <person name="Liang C."/>
            <person name="Lipzen A."/>
            <person name="Lutzoni F."/>
            <person name="Magnuson J."/>
            <person name="Mondo S."/>
            <person name="Nolan M."/>
            <person name="Ohm R."/>
            <person name="Pangilinan J."/>
            <person name="Park H.-J."/>
            <person name="Ramirez L."/>
            <person name="Alfaro M."/>
            <person name="Sun H."/>
            <person name="Tritt A."/>
            <person name="Yoshinaga Y."/>
            <person name="Zwiers L.-H."/>
            <person name="Turgeon B."/>
            <person name="Goodwin S."/>
            <person name="Spatafora J."/>
            <person name="Crous P."/>
            <person name="Grigoriev I."/>
        </authorList>
    </citation>
    <scope>NUCLEOTIDE SEQUENCE</scope>
    <source>
        <strain evidence="2 4">CBS 304.34</strain>
    </source>
</reference>
<reference evidence="4" key="2">
    <citation type="submission" date="2020-04" db="EMBL/GenBank/DDBJ databases">
        <authorList>
            <consortium name="NCBI Genome Project"/>
        </authorList>
    </citation>
    <scope>NUCLEOTIDE SEQUENCE</scope>
    <source>
        <strain evidence="4">CBS 304.34</strain>
    </source>
</reference>
<dbReference type="OrthoDB" id="3797007at2759"/>
<reference evidence="4" key="3">
    <citation type="submission" date="2025-04" db="UniProtKB">
        <authorList>
            <consortium name="RefSeq"/>
        </authorList>
    </citation>
    <scope>IDENTIFICATION</scope>
    <source>
        <strain evidence="4">CBS 304.34</strain>
    </source>
</reference>
<protein>
    <submittedName>
        <fullName evidence="2 4">Uncharacterized protein</fullName>
    </submittedName>
</protein>
<feature type="region of interest" description="Disordered" evidence="1">
    <location>
        <begin position="221"/>
        <end position="248"/>
    </location>
</feature>
<proteinExistence type="predicted"/>
<name>A0A6A6YVH6_9PEZI</name>
<dbReference type="GeneID" id="54454935"/>
<evidence type="ECO:0000313" key="4">
    <source>
        <dbReference type="RefSeq" id="XP_033578958.1"/>
    </source>
</evidence>
<gene>
    <name evidence="2 4" type="ORF">BDZ99DRAFT_285016</name>
</gene>
<sequence>MASWRPSTQYNLINHSLVRDPDQYVVVSPYFNVPGCWLHEKESSSLQTHATTPSSFDQSDPFSGCTESEGFSFASFSEHTRVSYGSECDPLFELGDPAFSVHPPVQRLTMAQVLADHASDMKYAALQFRDPFPSTYTPHPQRNILSQATWTTLPACILDIYYTMPASTPEYSTASPLSPPPESDTVEPLTPDAPQAPGSSTRSILNNSDIISRISDLTAACQDKPRNDSPPEGPFQEAALKKKAVSERQADPRLAPAIELAKTFLSHFYPASQGFSLRETAFDTMQHGRCGWNIEVKTAPGYSAVLHRIPTECIAGFLVENTCEVDDDATPDGKRKTPIVVTAMAIMADDLSTESTWVPYPTVTLGDIMSYDLGKIAGVAITNCFILIGTQLQLWTWDSTKSEGLMMRPYKHQDRVLAKMGSTFKLAVEGKHWEYNLKLFDRVMTDAIKSDVVYTDGSRIDGVYVD</sequence>